<dbReference type="InterPro" id="IPR000477">
    <property type="entry name" value="RT_dom"/>
</dbReference>
<evidence type="ECO:0000256" key="1">
    <source>
        <dbReference type="SAM" id="MobiDB-lite"/>
    </source>
</evidence>
<proteinExistence type="predicted"/>
<feature type="compositionally biased region" description="Gly residues" evidence="1">
    <location>
        <begin position="593"/>
        <end position="603"/>
    </location>
</feature>
<keyword evidence="4" id="KW-1185">Reference proteome</keyword>
<dbReference type="EMBL" id="CAJNJA010027308">
    <property type="protein sequence ID" value="CAE7573297.1"/>
    <property type="molecule type" value="Genomic_DNA"/>
</dbReference>
<organism evidence="3 4">
    <name type="scientific">Symbiodinium necroappetens</name>
    <dbReference type="NCBI Taxonomy" id="1628268"/>
    <lineage>
        <taxon>Eukaryota</taxon>
        <taxon>Sar</taxon>
        <taxon>Alveolata</taxon>
        <taxon>Dinophyceae</taxon>
        <taxon>Suessiales</taxon>
        <taxon>Symbiodiniaceae</taxon>
        <taxon>Symbiodinium</taxon>
    </lineage>
</organism>
<evidence type="ECO:0000259" key="2">
    <source>
        <dbReference type="PROSITE" id="PS00028"/>
    </source>
</evidence>
<evidence type="ECO:0000313" key="4">
    <source>
        <dbReference type="Proteomes" id="UP000601435"/>
    </source>
</evidence>
<feature type="region of interest" description="Disordered" evidence="1">
    <location>
        <begin position="990"/>
        <end position="1032"/>
    </location>
</feature>
<dbReference type="AlphaFoldDB" id="A0A812UNK9"/>
<dbReference type="InterPro" id="IPR013087">
    <property type="entry name" value="Znf_C2H2_type"/>
</dbReference>
<feature type="domain" description="C2H2-type" evidence="2">
    <location>
        <begin position="502"/>
        <end position="523"/>
    </location>
</feature>
<dbReference type="PROSITE" id="PS00028">
    <property type="entry name" value="ZINC_FINGER_C2H2_1"/>
    <property type="match status" value="1"/>
</dbReference>
<dbReference type="Pfam" id="PF00078">
    <property type="entry name" value="RVT_1"/>
    <property type="match status" value="1"/>
</dbReference>
<name>A0A812UNK9_9DINO</name>
<feature type="compositionally biased region" description="Polar residues" evidence="1">
    <location>
        <begin position="1023"/>
        <end position="1032"/>
    </location>
</feature>
<sequence>MFRCWRHSVLYLRMHRRAQQQGKELRKQRRLTLLTEADQAIRQGQSRLFYQLVDKLAPKGRFRKFQMTKAGQILTAAEELEVMRKHFVQVFNPDHPAETSQVAITVADAPFQVECHELQAFLDKLPIRKAGAPATAPGAVWRACSDMVAPLLTDLLNRRWSQSPLSPPEPWAKALQDAGITGAPAELLLTWLHRCTYDLFVDGKCAHIPTTRGVKQGCPASPLLFAAFMTLITRRLSTRLSCEWVAQHLTMFADDFHVGKCFHSYHELETLSAQADYLGAVTTYGPSATVCGLSEEHHAQIQTLMMRNQMIHLCSPLNIPGTNRLREVLASQPQSVSHPELDASLAPPNVDPSPFSGARDMTEASPPQPSAVPLLPAQVLEKHITSWSCPAMPLPPTHTCAQVSSLGSPQGAELPDAASASTALLAPVLTASTPPPPGQLGQRTAVISASNLEDVRPRDPILRTEVEQSSGRIWERAMNILAEGGLSALLRHPINRELLHHCGVCDQWLATPTALKNHYRLQHTAVYDRVVSFTLSLHLMAMAAPPSPQATDEVLGQLQSCFGSVLANKRSMDDPMQAVPADRTQKTGRGAVALGGQGKGFQGKGARRRPGGRGRGENSRTFPHADSHSFSSGSTADNEDAELLHLLAKAVVRHEDSINILRRSTGWVFWARSGEGSILPLLSDLARKWSEAASKQEIQPGRVSLRVTLLWGLLTCLQEKVANLTQDQIAFAMQSSWIDTNGGWNFQKWDAHHQMLIVDTSRPPLSTAQVKESLGKLLQVINGDTLTRFSATQEIRADAQGKITFHADISLRAPGSDALYQELVRLQGSALFQIIGVQFKPEGSLTEYGSPDVRSSDMCAHLMAALVPLQFLLTYPGATAVFGYTPQLQKACRSSNTAFWQRYVIEASLPPQVYLLICRRGGVGTGASAGCAGPNARLEAGRTQMSVICVLQELWELELPSILGLAHPRFSADDAASDAGWEDFSIPEVEVEDSSSLRDGSGQRDSPQPASSGQLESPHGIEPTSTSIPSPKASSDVISSFVIDADAEASATQDLLATQVYAPTDPTSGVWSEVWNMDRPTLGFHTYELRLDGIVLPPEPEPDASSMELLAFS</sequence>
<dbReference type="OrthoDB" id="10511984at2759"/>
<feature type="compositionally biased region" description="Basic and acidic residues" evidence="1">
    <location>
        <begin position="614"/>
        <end position="627"/>
    </location>
</feature>
<reference evidence="3" key="1">
    <citation type="submission" date="2021-02" db="EMBL/GenBank/DDBJ databases">
        <authorList>
            <person name="Dougan E. K."/>
            <person name="Rhodes N."/>
            <person name="Thang M."/>
            <person name="Chan C."/>
        </authorList>
    </citation>
    <scope>NUCLEOTIDE SEQUENCE</scope>
</reference>
<feature type="region of interest" description="Disordered" evidence="1">
    <location>
        <begin position="330"/>
        <end position="372"/>
    </location>
</feature>
<gene>
    <name evidence="3" type="ORF">SNEC2469_LOCUS16740</name>
</gene>
<protein>
    <recommendedName>
        <fullName evidence="2">C2H2-type domain-containing protein</fullName>
    </recommendedName>
</protein>
<feature type="compositionally biased region" description="Polar residues" evidence="1">
    <location>
        <begin position="1003"/>
        <end position="1015"/>
    </location>
</feature>
<evidence type="ECO:0000313" key="3">
    <source>
        <dbReference type="EMBL" id="CAE7573297.1"/>
    </source>
</evidence>
<comment type="caution">
    <text evidence="3">The sequence shown here is derived from an EMBL/GenBank/DDBJ whole genome shotgun (WGS) entry which is preliminary data.</text>
</comment>
<feature type="region of interest" description="Disordered" evidence="1">
    <location>
        <begin position="573"/>
        <end position="636"/>
    </location>
</feature>
<feature type="non-terminal residue" evidence="3">
    <location>
        <position position="1"/>
    </location>
</feature>
<accession>A0A812UNK9</accession>
<dbReference type="Proteomes" id="UP000601435">
    <property type="component" value="Unassembled WGS sequence"/>
</dbReference>